<dbReference type="GO" id="GO:0016757">
    <property type="term" value="F:glycosyltransferase activity"/>
    <property type="evidence" value="ECO:0007669"/>
    <property type="project" value="TreeGrafter"/>
</dbReference>
<dbReference type="SUPFAM" id="SSF53756">
    <property type="entry name" value="UDP-Glycosyltransferase/glycogen phosphorylase"/>
    <property type="match status" value="1"/>
</dbReference>
<proteinExistence type="predicted"/>
<keyword evidence="2" id="KW-1185">Reference proteome</keyword>
<gene>
    <name evidence="1" type="ORF">JYP50_12645</name>
</gene>
<evidence type="ECO:0000313" key="1">
    <source>
        <dbReference type="EMBL" id="MBN7797449.1"/>
    </source>
</evidence>
<dbReference type="Pfam" id="PF13692">
    <property type="entry name" value="Glyco_trans_1_4"/>
    <property type="match status" value="1"/>
</dbReference>
<dbReference type="Gene3D" id="3.40.50.2000">
    <property type="entry name" value="Glycogen Phosphorylase B"/>
    <property type="match status" value="2"/>
</dbReference>
<dbReference type="NCBIfam" id="TIGR03087">
    <property type="entry name" value="stp1"/>
    <property type="match status" value="1"/>
</dbReference>
<organism evidence="1 2">
    <name type="scientific">Parahaliea mediterranea</name>
    <dbReference type="NCBI Taxonomy" id="651086"/>
    <lineage>
        <taxon>Bacteria</taxon>
        <taxon>Pseudomonadati</taxon>
        <taxon>Pseudomonadota</taxon>
        <taxon>Gammaproteobacteria</taxon>
        <taxon>Cellvibrionales</taxon>
        <taxon>Halieaceae</taxon>
        <taxon>Parahaliea</taxon>
    </lineage>
</organism>
<dbReference type="EMBL" id="JAFKCZ010000008">
    <property type="protein sequence ID" value="MBN7797449.1"/>
    <property type="molecule type" value="Genomic_DNA"/>
</dbReference>
<dbReference type="CDD" id="cd03801">
    <property type="entry name" value="GT4_PimA-like"/>
    <property type="match status" value="1"/>
</dbReference>
<dbReference type="PANTHER" id="PTHR12526">
    <property type="entry name" value="GLYCOSYLTRANSFERASE"/>
    <property type="match status" value="1"/>
</dbReference>
<dbReference type="RefSeq" id="WP_206560896.1">
    <property type="nucleotide sequence ID" value="NZ_JAFKCZ010000008.1"/>
</dbReference>
<dbReference type="InterPro" id="IPR017521">
    <property type="entry name" value="Sugar_tfrase_PEP-CTERM_Stp1"/>
</dbReference>
<dbReference type="AlphaFoldDB" id="A0A939DFW3"/>
<protein>
    <submittedName>
        <fullName evidence="1">TIGR03087 family PEP-CTERM/XrtA system glycosyltransferase</fullName>
    </submittedName>
</protein>
<accession>A0A939DFW3</accession>
<reference evidence="1" key="1">
    <citation type="submission" date="2021-02" db="EMBL/GenBank/DDBJ databases">
        <title>PHA producing bacteria isolated from coastal sediment in Guangdong, Shenzhen.</title>
        <authorList>
            <person name="Zheng W."/>
            <person name="Yu S."/>
            <person name="Huang Y."/>
        </authorList>
    </citation>
    <scope>NUCLEOTIDE SEQUENCE</scope>
    <source>
        <strain evidence="1">TN14-10</strain>
    </source>
</reference>
<sequence length="423" mass="47586">MSPADRGTRHPLLLLCHRIPYPPDKGDKIRSYHLLEYLRRHYDVYLGAFVDDPDDWRHRDALEGLCREAMLLPLAPLRAKLGSLAGLVRNEPLTLGYYRDRRLSRWVQSVVEREGIRRVVVFSSSMGQFTPRAGGVEATTVVDFVDVDSAKWTQYAKRKSWPLSWLYRREGRSLARYEKRLSHETDASVFVSAEEAALYRRRNPDIAERVTYYRNGVDTEYFDPGQRGESPYPDGTLPLVFTGAMDYWPNVDAVAWFSREVLPLVRRHRPDAVLYIVGSRPAREVRALAREAEVVVTGRVDDMRPWLGHARVSVAPVRVAQGIQNKVLEAMAMARPLVVTSRALEGIPASDAEHVLLADDAQAMATRILALLDGQYPALGGAARRLVRDSFSWEASLPVLGQLLEGESQATGYRQLDAGAAHG</sequence>
<evidence type="ECO:0000313" key="2">
    <source>
        <dbReference type="Proteomes" id="UP000664303"/>
    </source>
</evidence>
<comment type="caution">
    <text evidence="1">The sequence shown here is derived from an EMBL/GenBank/DDBJ whole genome shotgun (WGS) entry which is preliminary data.</text>
</comment>
<dbReference type="Proteomes" id="UP000664303">
    <property type="component" value="Unassembled WGS sequence"/>
</dbReference>
<dbReference type="PANTHER" id="PTHR12526:SF600">
    <property type="entry name" value="GLYCOSYL TRANSFERASE GROUP 1"/>
    <property type="match status" value="1"/>
</dbReference>
<name>A0A939DFW3_9GAMM</name>